<dbReference type="InterPro" id="IPR035906">
    <property type="entry name" value="MetI-like_sf"/>
</dbReference>
<keyword evidence="2 7" id="KW-0813">Transport</keyword>
<evidence type="ECO:0000313" key="9">
    <source>
        <dbReference type="EMBL" id="ANY73993.1"/>
    </source>
</evidence>
<evidence type="ECO:0000256" key="6">
    <source>
        <dbReference type="ARBA" id="ARBA00023136"/>
    </source>
</evidence>
<evidence type="ECO:0000313" key="10">
    <source>
        <dbReference type="EMBL" id="OOC63828.1"/>
    </source>
</evidence>
<dbReference type="GO" id="GO:0005886">
    <property type="term" value="C:plasma membrane"/>
    <property type="evidence" value="ECO:0007669"/>
    <property type="project" value="UniProtKB-SubCell"/>
</dbReference>
<proteinExistence type="inferred from homology"/>
<sequence length="304" mass="33798">MSTIDTSPKRTKIRKNKKTMTLLDYILLAVLLVLALLIVIPFWNVIMISFSTPKEYADNPLMMLPANPTLENYKALFADGSILTGYWNTFKLLIIGLPLSLFLTITMAYALSRNKFPGKKLIFMLVLFTMIFNGGIVPLYLIMKALHLTGTLWSVILAGSFSAFNMILMMNYFQGLPESLMESARLDGAGEWKILFSVVLPLAAPIIATITLFYGVAIWNSWYDAMIFLRKADQLPLQNVLRTIIVESQTNASNASSVDAAGKSNFSTGMKMAAVFVSMVPIMCFFPMLQKHFAKGVLTGAIKT</sequence>
<keyword evidence="5 7" id="KW-1133">Transmembrane helix</keyword>
<protein>
    <submittedName>
        <fullName evidence="9">ABC transporter permease</fullName>
    </submittedName>
</protein>
<feature type="domain" description="ABC transmembrane type-1" evidence="8">
    <location>
        <begin position="86"/>
        <end position="289"/>
    </location>
</feature>
<dbReference type="PANTHER" id="PTHR43744">
    <property type="entry name" value="ABC TRANSPORTER PERMEASE PROTEIN MG189-RELATED-RELATED"/>
    <property type="match status" value="1"/>
</dbReference>
<feature type="transmembrane region" description="Helical" evidence="7">
    <location>
        <begin position="153"/>
        <end position="173"/>
    </location>
</feature>
<feature type="transmembrane region" description="Helical" evidence="7">
    <location>
        <begin position="194"/>
        <end position="219"/>
    </location>
</feature>
<dbReference type="Proteomes" id="UP000189059">
    <property type="component" value="Unassembled WGS sequence"/>
</dbReference>
<dbReference type="RefSeq" id="WP_077568469.1">
    <property type="nucleotide sequence ID" value="NZ_CP016809.1"/>
</dbReference>
<evidence type="ECO:0000259" key="8">
    <source>
        <dbReference type="PROSITE" id="PS50928"/>
    </source>
</evidence>
<dbReference type="GO" id="GO:0055085">
    <property type="term" value="P:transmembrane transport"/>
    <property type="evidence" value="ECO:0007669"/>
    <property type="project" value="InterPro"/>
</dbReference>
<evidence type="ECO:0000256" key="1">
    <source>
        <dbReference type="ARBA" id="ARBA00004651"/>
    </source>
</evidence>
<evidence type="ECO:0000256" key="2">
    <source>
        <dbReference type="ARBA" id="ARBA00022448"/>
    </source>
</evidence>
<name>A0A1B2E205_9BACL</name>
<comment type="subcellular location">
    <subcellularLocation>
        <location evidence="1 7">Cell membrane</location>
        <topology evidence="1 7">Multi-pass membrane protein</topology>
    </subcellularLocation>
</comment>
<dbReference type="SUPFAM" id="SSF161098">
    <property type="entry name" value="MetI-like"/>
    <property type="match status" value="1"/>
</dbReference>
<organism evidence="9">
    <name type="scientific">Paenibacillus ihbetae</name>
    <dbReference type="NCBI Taxonomy" id="1870820"/>
    <lineage>
        <taxon>Bacteria</taxon>
        <taxon>Bacillati</taxon>
        <taxon>Bacillota</taxon>
        <taxon>Bacilli</taxon>
        <taxon>Bacillales</taxon>
        <taxon>Paenibacillaceae</taxon>
        <taxon>Paenibacillus</taxon>
    </lineage>
</organism>
<comment type="similarity">
    <text evidence="7">Belongs to the binding-protein-dependent transport system permease family.</text>
</comment>
<accession>A0A1B2E205</accession>
<dbReference type="PANTHER" id="PTHR43744:SF9">
    <property type="entry name" value="POLYGALACTURONAN_RHAMNOGALACTURONAN TRANSPORT SYSTEM PERMEASE PROTEIN YTCP"/>
    <property type="match status" value="1"/>
</dbReference>
<dbReference type="CDD" id="cd06261">
    <property type="entry name" value="TM_PBP2"/>
    <property type="match status" value="1"/>
</dbReference>
<evidence type="ECO:0000313" key="11">
    <source>
        <dbReference type="Proteomes" id="UP000189059"/>
    </source>
</evidence>
<gene>
    <name evidence="10" type="ORF">BBD40_19375</name>
    <name evidence="9" type="ORF">BBD41_16190</name>
</gene>
<dbReference type="InterPro" id="IPR000515">
    <property type="entry name" value="MetI-like"/>
</dbReference>
<dbReference type="EMBL" id="CP016809">
    <property type="protein sequence ID" value="ANY73993.1"/>
    <property type="molecule type" value="Genomic_DNA"/>
</dbReference>
<keyword evidence="6 7" id="KW-0472">Membrane</keyword>
<dbReference type="PROSITE" id="PS50928">
    <property type="entry name" value="ABC_TM1"/>
    <property type="match status" value="1"/>
</dbReference>
<dbReference type="Gene3D" id="1.10.3720.10">
    <property type="entry name" value="MetI-like"/>
    <property type="match status" value="1"/>
</dbReference>
<reference evidence="10 11" key="2">
    <citation type="submission" date="2016-12" db="EMBL/GenBank/DDBJ databases">
        <title>Genome sequencing and description of Paenibacillus sp. nov. from high altitude lake in the Indian Trans- Himalayas.</title>
        <authorList>
            <person name="Kiran S."/>
            <person name="Swarnkar M.K."/>
            <person name="Rana A."/>
            <person name="Tewari R."/>
            <person name="Gulati A."/>
        </authorList>
    </citation>
    <scope>NUCLEOTIDE SEQUENCE [LARGE SCALE GENOMIC DNA]</scope>
    <source>
        <strain evidence="10 11">IHBB 9951</strain>
    </source>
</reference>
<keyword evidence="3" id="KW-1003">Cell membrane</keyword>
<feature type="transmembrane region" description="Helical" evidence="7">
    <location>
        <begin position="21"/>
        <end position="43"/>
    </location>
</feature>
<evidence type="ECO:0000256" key="3">
    <source>
        <dbReference type="ARBA" id="ARBA00022475"/>
    </source>
</evidence>
<keyword evidence="4 7" id="KW-0812">Transmembrane</keyword>
<keyword evidence="11" id="KW-1185">Reference proteome</keyword>
<evidence type="ECO:0000256" key="7">
    <source>
        <dbReference type="RuleBase" id="RU363032"/>
    </source>
</evidence>
<feature type="transmembrane region" description="Helical" evidence="7">
    <location>
        <begin position="90"/>
        <end position="109"/>
    </location>
</feature>
<dbReference type="OrthoDB" id="157184at2"/>
<dbReference type="AlphaFoldDB" id="A0A1B2E205"/>
<reference evidence="9" key="1">
    <citation type="submission" date="2016-08" db="EMBL/GenBank/DDBJ databases">
        <title>Complete Genome Seqeunce of Paenibacillus sp. nov. IHBB 9852 from high altitute lake of Indian trans-Himalayas.</title>
        <authorList>
            <person name="Kiran S."/>
            <person name="Swarnkar M.K."/>
            <person name="Rana A."/>
            <person name="Tewari R."/>
            <person name="Gulati A."/>
        </authorList>
    </citation>
    <scope>NUCLEOTIDE SEQUENCE [LARGE SCALE GENOMIC DNA]</scope>
    <source>
        <strain evidence="9">IHBB 9852</strain>
    </source>
</reference>
<dbReference type="EMBL" id="MRVI01000001">
    <property type="protein sequence ID" value="OOC63828.1"/>
    <property type="molecule type" value="Genomic_DNA"/>
</dbReference>
<feature type="transmembrane region" description="Helical" evidence="7">
    <location>
        <begin position="121"/>
        <end position="141"/>
    </location>
</feature>
<evidence type="ECO:0000256" key="5">
    <source>
        <dbReference type="ARBA" id="ARBA00022989"/>
    </source>
</evidence>
<evidence type="ECO:0000256" key="4">
    <source>
        <dbReference type="ARBA" id="ARBA00022692"/>
    </source>
</evidence>
<feature type="transmembrane region" description="Helical" evidence="7">
    <location>
        <begin position="272"/>
        <end position="289"/>
    </location>
</feature>
<dbReference type="Pfam" id="PF00528">
    <property type="entry name" value="BPD_transp_1"/>
    <property type="match status" value="1"/>
</dbReference>
<dbReference type="KEGG" id="pib:BBD41_16190"/>